<sequence>MQSPSCKIDIGHLEGAKNWSTWKFKATLLLRDLKAELMKIDKSELPDILLICKILDTLPEAYFSFKSSWMMLSMTDKTVENLTTQLCAYERSLSIKNEGSAEALALQKNYY</sequence>
<dbReference type="AlphaFoldDB" id="A0AAU9VD93"/>
<reference evidence="1" key="1">
    <citation type="submission" date="2022-03" db="EMBL/GenBank/DDBJ databases">
        <authorList>
            <person name="Tunstrom K."/>
        </authorList>
    </citation>
    <scope>NUCLEOTIDE SEQUENCE</scope>
</reference>
<evidence type="ECO:0000313" key="1">
    <source>
        <dbReference type="EMBL" id="CAH2109229.1"/>
    </source>
</evidence>
<dbReference type="Proteomes" id="UP001153954">
    <property type="component" value="Unassembled WGS sequence"/>
</dbReference>
<proteinExistence type="predicted"/>
<name>A0AAU9VD93_EUPED</name>
<organism evidence="1 2">
    <name type="scientific">Euphydryas editha</name>
    <name type="common">Edith's checkerspot</name>
    <dbReference type="NCBI Taxonomy" id="104508"/>
    <lineage>
        <taxon>Eukaryota</taxon>
        <taxon>Metazoa</taxon>
        <taxon>Ecdysozoa</taxon>
        <taxon>Arthropoda</taxon>
        <taxon>Hexapoda</taxon>
        <taxon>Insecta</taxon>
        <taxon>Pterygota</taxon>
        <taxon>Neoptera</taxon>
        <taxon>Endopterygota</taxon>
        <taxon>Lepidoptera</taxon>
        <taxon>Glossata</taxon>
        <taxon>Ditrysia</taxon>
        <taxon>Papilionoidea</taxon>
        <taxon>Nymphalidae</taxon>
        <taxon>Nymphalinae</taxon>
        <taxon>Euphydryas</taxon>
    </lineage>
</organism>
<protein>
    <recommendedName>
        <fullName evidence="3">Retrovirus-related Pol polyprotein from transposon TNT 1-94</fullName>
    </recommendedName>
</protein>
<accession>A0AAU9VD93</accession>
<evidence type="ECO:0000313" key="2">
    <source>
        <dbReference type="Proteomes" id="UP001153954"/>
    </source>
</evidence>
<evidence type="ECO:0008006" key="3">
    <source>
        <dbReference type="Google" id="ProtNLM"/>
    </source>
</evidence>
<gene>
    <name evidence="1" type="ORF">EEDITHA_LOCUS23088</name>
</gene>
<dbReference type="EMBL" id="CAKOGL010000064">
    <property type="protein sequence ID" value="CAH2109229.1"/>
    <property type="molecule type" value="Genomic_DNA"/>
</dbReference>
<keyword evidence="2" id="KW-1185">Reference proteome</keyword>
<comment type="caution">
    <text evidence="1">The sequence shown here is derived from an EMBL/GenBank/DDBJ whole genome shotgun (WGS) entry which is preliminary data.</text>
</comment>